<dbReference type="OrthoDB" id="10058523at2759"/>
<evidence type="ECO:0000259" key="3">
    <source>
        <dbReference type="PROSITE" id="PS51253"/>
    </source>
</evidence>
<dbReference type="InterPro" id="IPR007889">
    <property type="entry name" value="HTH_Psq"/>
</dbReference>
<dbReference type="SUPFAM" id="SSF46689">
    <property type="entry name" value="Homeodomain-like"/>
    <property type="match status" value="1"/>
</dbReference>
<dbReference type="Gene3D" id="1.10.10.60">
    <property type="entry name" value="Homeodomain-like"/>
    <property type="match status" value="1"/>
</dbReference>
<name>A0A1X7SKP9_AMPQE</name>
<dbReference type="Pfam" id="PF05225">
    <property type="entry name" value="HTH_psq"/>
    <property type="match status" value="1"/>
</dbReference>
<dbReference type="EnsemblMetazoa" id="Aqu2.1.02601_001">
    <property type="protein sequence ID" value="Aqu2.1.02601_001"/>
    <property type="gene ID" value="Aqu2.1.02601"/>
</dbReference>
<feature type="domain" description="HTH CENPB-type" evidence="3">
    <location>
        <begin position="35"/>
        <end position="105"/>
    </location>
</feature>
<evidence type="ECO:0000256" key="2">
    <source>
        <dbReference type="ARBA" id="ARBA00023242"/>
    </source>
</evidence>
<sequence>MAAVDEGNSFRRAAEMYGVPRATLHDHYRGRHDNGKAGPRPYLSFGEEEELVVFLELHAKIGYPYTRKQVLQIVQDIVNTNGIDAEVSSGWWDSFCRRHPSVVLRSAMPLSLSRAHATDPTVLNAYYDKLEEILKSNKIFDKAGSIFNCDESGFSLSPKSPKVVCSAGMKAVSHITGDTKTQ</sequence>
<accession>A0A1X7SKP9</accession>
<dbReference type="GO" id="GO:0003677">
    <property type="term" value="F:DNA binding"/>
    <property type="evidence" value="ECO:0007669"/>
    <property type="project" value="UniProtKB-KW"/>
</dbReference>
<dbReference type="InParanoid" id="A0A1X7SKP9"/>
<evidence type="ECO:0000256" key="1">
    <source>
        <dbReference type="ARBA" id="ARBA00023125"/>
    </source>
</evidence>
<protein>
    <recommendedName>
        <fullName evidence="3">HTH CENPB-type domain-containing protein</fullName>
    </recommendedName>
</protein>
<keyword evidence="1" id="KW-0238">DNA-binding</keyword>
<evidence type="ECO:0000313" key="4">
    <source>
        <dbReference type="EnsemblMetazoa" id="Aqu2.1.02601_001"/>
    </source>
</evidence>
<dbReference type="InterPro" id="IPR006600">
    <property type="entry name" value="HTH_CenpB_DNA-bd_dom"/>
</dbReference>
<dbReference type="InterPro" id="IPR009057">
    <property type="entry name" value="Homeodomain-like_sf"/>
</dbReference>
<organism evidence="4">
    <name type="scientific">Amphimedon queenslandica</name>
    <name type="common">Sponge</name>
    <dbReference type="NCBI Taxonomy" id="400682"/>
    <lineage>
        <taxon>Eukaryota</taxon>
        <taxon>Metazoa</taxon>
        <taxon>Porifera</taxon>
        <taxon>Demospongiae</taxon>
        <taxon>Heteroscleromorpha</taxon>
        <taxon>Haplosclerida</taxon>
        <taxon>Niphatidae</taxon>
        <taxon>Amphimedon</taxon>
    </lineage>
</organism>
<dbReference type="OMA" id="ILENISX"/>
<dbReference type="PROSITE" id="PS51253">
    <property type="entry name" value="HTH_CENPB"/>
    <property type="match status" value="1"/>
</dbReference>
<keyword evidence="2" id="KW-0539">Nucleus</keyword>
<dbReference type="AlphaFoldDB" id="A0A1X7SKP9"/>
<proteinExistence type="predicted"/>
<reference evidence="4" key="1">
    <citation type="submission" date="2017-05" db="UniProtKB">
        <authorList>
            <consortium name="EnsemblMetazoa"/>
        </authorList>
    </citation>
    <scope>IDENTIFICATION</scope>
</reference>